<dbReference type="Gene3D" id="3.30.450.180">
    <property type="match status" value="1"/>
</dbReference>
<sequence length="266" mass="30574">MSTVHPPSFGEYVRHLRSSTTAPGFSPGPPAARKPLSREKLAVATGISQSYLTKLEQERNIRPSPEVVDQLATALEVNGVVRKHMHDLVAYAQAKPSHSPPSPPPPRPEVTPEERKHIDALYPNLAGWVDDAWWVLHGNGEYNRLYRRLDEVGNVLIWFFAIPESRKIMIEWEVEARLTVAWLRTHMVQRAEDPSFLNLLEELSEYPDFVTMWRRQEILMGRHTPYMRVRDLDTGRELTLLANVYRHPDPTCGIQLYIGSRHEDTD</sequence>
<dbReference type="PROSITE" id="PS50943">
    <property type="entry name" value="HTH_CROC1"/>
    <property type="match status" value="1"/>
</dbReference>
<dbReference type="GO" id="GO:0003677">
    <property type="term" value="F:DNA binding"/>
    <property type="evidence" value="ECO:0007669"/>
    <property type="project" value="InterPro"/>
</dbReference>
<evidence type="ECO:0000313" key="3">
    <source>
        <dbReference type="EMBL" id="RCG32679.1"/>
    </source>
</evidence>
<evidence type="ECO:0000313" key="4">
    <source>
        <dbReference type="Proteomes" id="UP000253094"/>
    </source>
</evidence>
<evidence type="ECO:0000256" key="1">
    <source>
        <dbReference type="SAM" id="MobiDB-lite"/>
    </source>
</evidence>
<dbReference type="Proteomes" id="UP000253094">
    <property type="component" value="Unassembled WGS sequence"/>
</dbReference>
<dbReference type="RefSeq" id="WP_114027313.1">
    <property type="nucleotide sequence ID" value="NZ_QOIL01000002.1"/>
</dbReference>
<dbReference type="PANTHER" id="PTHR35010">
    <property type="entry name" value="BLL4672 PROTEIN-RELATED"/>
    <property type="match status" value="1"/>
</dbReference>
<dbReference type="Pfam" id="PF17765">
    <property type="entry name" value="MLTR_LBD"/>
    <property type="match status" value="1"/>
</dbReference>
<dbReference type="Gene3D" id="1.10.260.40">
    <property type="entry name" value="lambda repressor-like DNA-binding domains"/>
    <property type="match status" value="1"/>
</dbReference>
<gene>
    <name evidence="3" type="ORF">DQ384_04130</name>
</gene>
<evidence type="ECO:0000259" key="2">
    <source>
        <dbReference type="PROSITE" id="PS50943"/>
    </source>
</evidence>
<dbReference type="Pfam" id="PF13560">
    <property type="entry name" value="HTH_31"/>
    <property type="match status" value="1"/>
</dbReference>
<name>A0A367FRZ3_9ACTN</name>
<organism evidence="3 4">
    <name type="scientific">Sphaerisporangium album</name>
    <dbReference type="NCBI Taxonomy" id="509200"/>
    <lineage>
        <taxon>Bacteria</taxon>
        <taxon>Bacillati</taxon>
        <taxon>Actinomycetota</taxon>
        <taxon>Actinomycetes</taxon>
        <taxon>Streptosporangiales</taxon>
        <taxon>Streptosporangiaceae</taxon>
        <taxon>Sphaerisporangium</taxon>
    </lineage>
</organism>
<feature type="compositionally biased region" description="Pro residues" evidence="1">
    <location>
        <begin position="98"/>
        <end position="109"/>
    </location>
</feature>
<dbReference type="SUPFAM" id="SSF47413">
    <property type="entry name" value="lambda repressor-like DNA-binding domains"/>
    <property type="match status" value="1"/>
</dbReference>
<feature type="domain" description="HTH cro/C1-type" evidence="2">
    <location>
        <begin position="36"/>
        <end position="82"/>
    </location>
</feature>
<keyword evidence="4" id="KW-1185">Reference proteome</keyword>
<dbReference type="InterPro" id="IPR010982">
    <property type="entry name" value="Lambda_DNA-bd_dom_sf"/>
</dbReference>
<dbReference type="CDD" id="cd00093">
    <property type="entry name" value="HTH_XRE"/>
    <property type="match status" value="1"/>
</dbReference>
<dbReference type="OrthoDB" id="5173196at2"/>
<dbReference type="EMBL" id="QOIL01000002">
    <property type="protein sequence ID" value="RCG32679.1"/>
    <property type="molecule type" value="Genomic_DNA"/>
</dbReference>
<feature type="region of interest" description="Disordered" evidence="1">
    <location>
        <begin position="93"/>
        <end position="113"/>
    </location>
</feature>
<reference evidence="3 4" key="1">
    <citation type="submission" date="2018-06" db="EMBL/GenBank/DDBJ databases">
        <title>Sphaerisporangium craniellae sp. nov., isolated from a marine sponge in the South China Sea.</title>
        <authorList>
            <person name="Li L."/>
        </authorList>
    </citation>
    <scope>NUCLEOTIDE SEQUENCE [LARGE SCALE GENOMIC DNA]</scope>
    <source>
        <strain evidence="3 4">CCTCC AA 208026</strain>
    </source>
</reference>
<protein>
    <submittedName>
        <fullName evidence="3">XRE family transcriptional regulator</fullName>
    </submittedName>
</protein>
<dbReference type="SMART" id="SM00530">
    <property type="entry name" value="HTH_XRE"/>
    <property type="match status" value="1"/>
</dbReference>
<dbReference type="InterPro" id="IPR001387">
    <property type="entry name" value="Cro/C1-type_HTH"/>
</dbReference>
<dbReference type="InterPro" id="IPR041413">
    <property type="entry name" value="MLTR_LBD"/>
</dbReference>
<proteinExistence type="predicted"/>
<dbReference type="AlphaFoldDB" id="A0A367FRZ3"/>
<accession>A0A367FRZ3</accession>
<comment type="caution">
    <text evidence="3">The sequence shown here is derived from an EMBL/GenBank/DDBJ whole genome shotgun (WGS) entry which is preliminary data.</text>
</comment>